<dbReference type="EMBL" id="HBGN01016711">
    <property type="protein sequence ID" value="CAD9329450.1"/>
    <property type="molecule type" value="Transcribed_RNA"/>
</dbReference>
<dbReference type="AlphaFoldDB" id="A0A6U3R034"/>
<evidence type="ECO:0000313" key="2">
    <source>
        <dbReference type="EMBL" id="CAD9329450.1"/>
    </source>
</evidence>
<protein>
    <submittedName>
        <fullName evidence="1">Uncharacterized protein</fullName>
    </submittedName>
</protein>
<accession>A0A6U3R034</accession>
<dbReference type="PANTHER" id="PTHR33390:SF1">
    <property type="entry name" value="STRESS UP-REGULATED NOD 19 PROTEIN"/>
    <property type="match status" value="1"/>
</dbReference>
<reference evidence="1" key="1">
    <citation type="submission" date="2021-01" db="EMBL/GenBank/DDBJ databases">
        <authorList>
            <person name="Corre E."/>
            <person name="Pelletier E."/>
            <person name="Niang G."/>
            <person name="Scheremetjew M."/>
            <person name="Finn R."/>
            <person name="Kale V."/>
            <person name="Holt S."/>
            <person name="Cochrane G."/>
            <person name="Meng A."/>
            <person name="Brown T."/>
            <person name="Cohen L."/>
        </authorList>
    </citation>
    <scope>NUCLEOTIDE SEQUENCE</scope>
    <source>
        <strain evidence="1">Pop2</strain>
    </source>
</reference>
<dbReference type="PANTHER" id="PTHR33390">
    <property type="entry name" value="STRESS UP-REGULATED NOD 19 PROTEIN"/>
    <property type="match status" value="1"/>
</dbReference>
<name>A0A6U3R034_9STRA</name>
<dbReference type="EMBL" id="HBGN01016710">
    <property type="protein sequence ID" value="CAD9329449.1"/>
    <property type="molecule type" value="Transcribed_RNA"/>
</dbReference>
<sequence>MQTAVDTTTTTQHKNMNQTRMNRLSCKFALAATLLSQSTATGNSMFSTAPDDLEMKSTTRLTKPLPLAVGEVSNTFHTLDIPPGPIAVYEFKADIVEIDPDTNEIIPVPLNEAYLHHHVVGSNHKSYEHMKDSHSPMKPEGMFKGVGFGAGTESRGTPQKFYYPFAFTTEPDEDTWIANVHVINTREMTTAQAGHCLECPCTSEDVLDGLTVNYTPRGWTGCNDFVSQVLNNDACHAETYKGGLRCCEHGEYCLERSALPENGPISTFYLRYTITYSELRPENRALGLAACCDATGDLDRHGNIEYDVPQCDDPVNNPEECIYELTTVQMLHSVGNNGAFGVLPGDKEGGDTSVDVVYTVGHMHRGGIEIEIADEETGEVICLSKPTYGKDQDVVGKEKDYIVSMSTCTFNPPRKMRTSALVRVTARYDSTKPHTGVMSLFYIAAADPVDDMAVGLNVLGAALTTEAGVIEETSTSESLKIAFVSIGLIAICVLAVKKFGRKDGYSRIEAVNVTV</sequence>
<organism evidence="1">
    <name type="scientific">Ditylum brightwellii</name>
    <dbReference type="NCBI Taxonomy" id="49249"/>
    <lineage>
        <taxon>Eukaryota</taxon>
        <taxon>Sar</taxon>
        <taxon>Stramenopiles</taxon>
        <taxon>Ochrophyta</taxon>
        <taxon>Bacillariophyta</taxon>
        <taxon>Mediophyceae</taxon>
        <taxon>Lithodesmiophycidae</taxon>
        <taxon>Lithodesmiales</taxon>
        <taxon>Lithodesmiaceae</taxon>
        <taxon>Ditylum</taxon>
    </lineage>
</organism>
<dbReference type="Pfam" id="PF07712">
    <property type="entry name" value="SURNod19"/>
    <property type="match status" value="1"/>
</dbReference>
<proteinExistence type="predicted"/>
<dbReference type="InterPro" id="IPR011692">
    <property type="entry name" value="Stress_up-reg_Nod19"/>
</dbReference>
<evidence type="ECO:0000313" key="1">
    <source>
        <dbReference type="EMBL" id="CAD9329449.1"/>
    </source>
</evidence>
<gene>
    <name evidence="1" type="ORF">DBRI1063_LOCUS10768</name>
    <name evidence="2" type="ORF">DBRI1063_LOCUS10769</name>
</gene>